<dbReference type="GO" id="GO:0004022">
    <property type="term" value="F:alcohol dehydrogenase (NAD+) activity"/>
    <property type="evidence" value="ECO:0007669"/>
    <property type="project" value="UniProtKB-EC"/>
</dbReference>
<dbReference type="Pfam" id="PF25137">
    <property type="entry name" value="ADH_Fe_C"/>
    <property type="match status" value="1"/>
</dbReference>
<dbReference type="InterPro" id="IPR001670">
    <property type="entry name" value="ADH_Fe/GldA"/>
</dbReference>
<dbReference type="PANTHER" id="PTHR11496:SF102">
    <property type="entry name" value="ALCOHOL DEHYDROGENASE 4"/>
    <property type="match status" value="1"/>
</dbReference>
<dbReference type="AlphaFoldDB" id="A0A174AA12"/>
<sequence length="386" mass="41718">MQKVKYFMTSPVLAGQGAAKDVGAEAGKLGMRKAMIVTDKGVAKAGIAELIAGYLKAAGIETVIFDEVQPDPLDTTCVAGAEFAVANEVDGIIGLGGGSVMDASKAMNILTHNPLPLSQYYESWDYNKAFPLILIPTTAGTGAENTLYGVISCTETGRKRVVCEVGSLTILDPELAYGLPADITAYTGIDAFSHIVEGMTCNVLNPLTDALGIDAIKRIYKWLPIAVKEPDNLEARENMAIASNFAGTANTNTCSHLGHAMAQCIGARFHVTHGIACAWSVPEVMAYAAKGRMDQLQKIADALGFTFDENDTVEEKGQKIADFIRSFYNSLGDVKIKKISDYGITREEFQSIVDDVRKDNCYAFLPMELTRDEVYEFLGRVYDTNS</sequence>
<organism evidence="6 7">
    <name type="scientific">Faecalicatena contorta</name>
    <dbReference type="NCBI Taxonomy" id="39482"/>
    <lineage>
        <taxon>Bacteria</taxon>
        <taxon>Bacillati</taxon>
        <taxon>Bacillota</taxon>
        <taxon>Clostridia</taxon>
        <taxon>Lachnospirales</taxon>
        <taxon>Lachnospiraceae</taxon>
        <taxon>Faecalicatena</taxon>
    </lineage>
</organism>
<dbReference type="SUPFAM" id="SSF56796">
    <property type="entry name" value="Dehydroquinate synthase-like"/>
    <property type="match status" value="1"/>
</dbReference>
<evidence type="ECO:0000259" key="5">
    <source>
        <dbReference type="Pfam" id="PF25137"/>
    </source>
</evidence>
<dbReference type="EC" id="1.1.1.1" evidence="6"/>
<dbReference type="FunFam" id="3.40.50.1970:FF:000003">
    <property type="entry name" value="Alcohol dehydrogenase, iron-containing"/>
    <property type="match status" value="1"/>
</dbReference>
<name>A0A174AA12_9FIRM</name>
<dbReference type="InterPro" id="IPR018211">
    <property type="entry name" value="ADH_Fe_CS"/>
</dbReference>
<dbReference type="PROSITE" id="PS00913">
    <property type="entry name" value="ADH_IRON_1"/>
    <property type="match status" value="1"/>
</dbReference>
<comment type="similarity">
    <text evidence="1">Belongs to the iron-containing alcohol dehydrogenase family.</text>
</comment>
<evidence type="ECO:0000259" key="4">
    <source>
        <dbReference type="Pfam" id="PF00465"/>
    </source>
</evidence>
<dbReference type="InterPro" id="IPR056798">
    <property type="entry name" value="ADH_Fe_C"/>
</dbReference>
<evidence type="ECO:0000256" key="1">
    <source>
        <dbReference type="ARBA" id="ARBA00007358"/>
    </source>
</evidence>
<protein>
    <submittedName>
        <fullName evidence="6">Alcohol dehydrogenase</fullName>
        <ecNumber evidence="6">1.1.1.1</ecNumber>
    </submittedName>
</protein>
<dbReference type="EMBL" id="CYZU01000004">
    <property type="protein sequence ID" value="CUN85073.1"/>
    <property type="molecule type" value="Genomic_DNA"/>
</dbReference>
<accession>A0A174AA12</accession>
<feature type="domain" description="Fe-containing alcohol dehydrogenase-like C-terminal" evidence="5">
    <location>
        <begin position="184"/>
        <end position="380"/>
    </location>
</feature>
<dbReference type="GO" id="GO:0046872">
    <property type="term" value="F:metal ion binding"/>
    <property type="evidence" value="ECO:0007669"/>
    <property type="project" value="InterPro"/>
</dbReference>
<dbReference type="Pfam" id="PF00465">
    <property type="entry name" value="Fe-ADH"/>
    <property type="match status" value="1"/>
</dbReference>
<gene>
    <name evidence="6" type="primary">gbsB_2</name>
    <name evidence="6" type="ORF">ERS852491_00655</name>
</gene>
<dbReference type="Gene3D" id="3.40.50.1970">
    <property type="match status" value="1"/>
</dbReference>
<dbReference type="CDD" id="cd14863">
    <property type="entry name" value="Fe-ADH-like"/>
    <property type="match status" value="1"/>
</dbReference>
<dbReference type="Gene3D" id="1.20.1090.10">
    <property type="entry name" value="Dehydroquinate synthase-like - alpha domain"/>
    <property type="match status" value="1"/>
</dbReference>
<evidence type="ECO:0000256" key="2">
    <source>
        <dbReference type="ARBA" id="ARBA00023002"/>
    </source>
</evidence>
<evidence type="ECO:0000256" key="3">
    <source>
        <dbReference type="ARBA" id="ARBA00023027"/>
    </source>
</evidence>
<feature type="domain" description="Alcohol dehydrogenase iron-type/glycerol dehydrogenase GldA" evidence="4">
    <location>
        <begin position="12"/>
        <end position="172"/>
    </location>
</feature>
<reference evidence="6 7" key="1">
    <citation type="submission" date="2015-09" db="EMBL/GenBank/DDBJ databases">
        <authorList>
            <consortium name="Pathogen Informatics"/>
        </authorList>
    </citation>
    <scope>NUCLEOTIDE SEQUENCE [LARGE SCALE GENOMIC DNA]</scope>
    <source>
        <strain evidence="6 7">2789STDY5834876</strain>
    </source>
</reference>
<dbReference type="InterPro" id="IPR039697">
    <property type="entry name" value="Alcohol_dehydrogenase_Fe"/>
</dbReference>
<dbReference type="RefSeq" id="WP_055151027.1">
    <property type="nucleotide sequence ID" value="NZ_CYZU01000004.1"/>
</dbReference>
<dbReference type="PANTHER" id="PTHR11496">
    <property type="entry name" value="ALCOHOL DEHYDROGENASE"/>
    <property type="match status" value="1"/>
</dbReference>
<dbReference type="OrthoDB" id="9804734at2"/>
<dbReference type="STRING" id="39482.ERS852491_00655"/>
<evidence type="ECO:0000313" key="7">
    <source>
        <dbReference type="Proteomes" id="UP000095544"/>
    </source>
</evidence>
<evidence type="ECO:0000313" key="6">
    <source>
        <dbReference type="EMBL" id="CUN85073.1"/>
    </source>
</evidence>
<keyword evidence="3" id="KW-0520">NAD</keyword>
<proteinExistence type="inferred from homology"/>
<dbReference type="Proteomes" id="UP000095544">
    <property type="component" value="Unassembled WGS sequence"/>
</dbReference>
<keyword evidence="2 6" id="KW-0560">Oxidoreductase</keyword>